<dbReference type="InterPro" id="IPR010982">
    <property type="entry name" value="Lambda_DNA-bd_dom_sf"/>
</dbReference>
<dbReference type="EMBL" id="JABTDW010000001">
    <property type="protein sequence ID" value="NSB14406.1"/>
    <property type="molecule type" value="Genomic_DNA"/>
</dbReference>
<dbReference type="GO" id="GO:0003677">
    <property type="term" value="F:DNA binding"/>
    <property type="evidence" value="ECO:0007669"/>
    <property type="project" value="InterPro"/>
</dbReference>
<dbReference type="AlphaFoldDB" id="A0A1S8T5Q8"/>
<proteinExistence type="predicted"/>
<evidence type="ECO:0000313" key="1">
    <source>
        <dbReference type="EMBL" id="NSB14406.1"/>
    </source>
</evidence>
<dbReference type="SMART" id="SM00530">
    <property type="entry name" value="HTH_XRE"/>
    <property type="match status" value="1"/>
</dbReference>
<dbReference type="RefSeq" id="WP_077844255.1">
    <property type="nucleotide sequence ID" value="NZ_CP107022.1"/>
</dbReference>
<dbReference type="InterPro" id="IPR001387">
    <property type="entry name" value="Cro/C1-type_HTH"/>
</dbReference>
<evidence type="ECO:0000313" key="2">
    <source>
        <dbReference type="Proteomes" id="UP000822184"/>
    </source>
</evidence>
<gene>
    <name evidence="1" type="ORF">BCD95_002665</name>
</gene>
<name>A0A1S8T5Q8_CLOBE</name>
<dbReference type="Gene3D" id="1.10.260.40">
    <property type="entry name" value="lambda repressor-like DNA-binding domains"/>
    <property type="match status" value="1"/>
</dbReference>
<dbReference type="CDD" id="cd00093">
    <property type="entry name" value="HTH_XRE"/>
    <property type="match status" value="1"/>
</dbReference>
<protein>
    <submittedName>
        <fullName evidence="1">Transcriptional regulator with XRE-family HTH domain</fullName>
    </submittedName>
</protein>
<organism evidence="1 2">
    <name type="scientific">Clostridium beijerinckii</name>
    <name type="common">Clostridium MP</name>
    <dbReference type="NCBI Taxonomy" id="1520"/>
    <lineage>
        <taxon>Bacteria</taxon>
        <taxon>Bacillati</taxon>
        <taxon>Bacillota</taxon>
        <taxon>Clostridia</taxon>
        <taxon>Eubacteriales</taxon>
        <taxon>Clostridiaceae</taxon>
        <taxon>Clostridium</taxon>
    </lineage>
</organism>
<dbReference type="SUPFAM" id="SSF47413">
    <property type="entry name" value="lambda repressor-like DNA-binding domains"/>
    <property type="match status" value="1"/>
</dbReference>
<comment type="caution">
    <text evidence="1">The sequence shown here is derived from an EMBL/GenBank/DDBJ whole genome shotgun (WGS) entry which is preliminary data.</text>
</comment>
<accession>A0A1S8T5Q8</accession>
<reference evidence="1" key="1">
    <citation type="submission" date="2020-06" db="EMBL/GenBank/DDBJ databases">
        <title>Genomic insights into acetone-butanol-ethanol (ABE) fermentation by sequencing solventogenic clostridia strains.</title>
        <authorList>
            <person name="Brown S."/>
        </authorList>
    </citation>
    <scope>NUCLEOTIDE SEQUENCE</scope>
    <source>
        <strain evidence="1">DJ123</strain>
    </source>
</reference>
<sequence length="73" mass="8856">MDLKQLREENGIKAYKFSEKLYINKAQFNDFENDVYKLSMLKIENLSEIHRKSIEEIEMACEGERDERRRNNI</sequence>
<dbReference type="Proteomes" id="UP000822184">
    <property type="component" value="Unassembled WGS sequence"/>
</dbReference>
<dbReference type="PROSITE" id="PS50943">
    <property type="entry name" value="HTH_CROC1"/>
    <property type="match status" value="1"/>
</dbReference>